<dbReference type="InterPro" id="IPR043426">
    <property type="entry name" value="MltB-like"/>
</dbReference>
<dbReference type="GO" id="GO:0008933">
    <property type="term" value="F:peptidoglycan lytic transglycosylase activity"/>
    <property type="evidence" value="ECO:0007669"/>
    <property type="project" value="TreeGrafter"/>
</dbReference>
<dbReference type="PANTHER" id="PTHR30163">
    <property type="entry name" value="MEMBRANE-BOUND LYTIC MUREIN TRANSGLYCOSYLASE B"/>
    <property type="match status" value="1"/>
</dbReference>
<keyword evidence="1" id="KW-0732">Signal</keyword>
<evidence type="ECO:0000313" key="4">
    <source>
        <dbReference type="Proteomes" id="UP000198367"/>
    </source>
</evidence>
<evidence type="ECO:0000256" key="1">
    <source>
        <dbReference type="SAM" id="SignalP"/>
    </source>
</evidence>
<dbReference type="GO" id="GO:0009253">
    <property type="term" value="P:peptidoglycan catabolic process"/>
    <property type="evidence" value="ECO:0007669"/>
    <property type="project" value="TreeGrafter"/>
</dbReference>
<dbReference type="InterPro" id="IPR031304">
    <property type="entry name" value="SLT_2"/>
</dbReference>
<feature type="chain" id="PRO_5013370248" evidence="1">
    <location>
        <begin position="24"/>
        <end position="333"/>
    </location>
</feature>
<proteinExistence type="predicted"/>
<feature type="domain" description="Transglycosylase SLT" evidence="2">
    <location>
        <begin position="31"/>
        <end position="309"/>
    </location>
</feature>
<keyword evidence="4" id="KW-1185">Reference proteome</keyword>
<dbReference type="NCBIfam" id="TIGR02283">
    <property type="entry name" value="MltB_2"/>
    <property type="match status" value="1"/>
</dbReference>
<dbReference type="Gene3D" id="1.10.8.350">
    <property type="entry name" value="Bacterial muramidase"/>
    <property type="match status" value="1"/>
</dbReference>
<dbReference type="Pfam" id="PF13406">
    <property type="entry name" value="SLT_2"/>
    <property type="match status" value="1"/>
</dbReference>
<reference evidence="3 4" key="1">
    <citation type="submission" date="2017-07" db="EMBL/GenBank/DDBJ databases">
        <title>Phenotypical and genomic characterization of a clinical isolate of Shewanella bicestrii sp. nov. producing an extended-spectrum beta-lactamase and a new oxacillinase variant.</title>
        <authorList>
            <person name="Jousset A.B."/>
            <person name="Bonnin R.A."/>
            <person name="Girlich D."/>
            <person name="Dabos L."/>
            <person name="Potron A."/>
            <person name="Dortet L."/>
            <person name="Glaser P."/>
            <person name="Naas T."/>
        </authorList>
    </citation>
    <scope>NUCLEOTIDE SEQUENCE [LARGE SCALE GENOMIC DNA]</scope>
    <source>
        <strain evidence="3 4">JAB-1</strain>
    </source>
</reference>
<sequence>MPKTLLKRVAACTLIFLPLISHSARGQDASFNDYLLKLKQEASAQGISQATINAAFPQIKRFKKANVAAAPSQSKTLETYLPEVVPEWKVDTARVLFNEHEVLLSNIADKYQVQPRFLVALWSLVSNFGDASGDYPVLSVMASLAFTDEDTARYQREFMAALSIMDKEHLKFEDLKSNDKGFMGQTQLLPSEYLAYGQDGDGDGKKDIWHNVADAFASAANLLKQQGWNGEDTWGRQVQAPVDLKAEFIGLNQSQTLAKWQQLGVRRFDNTDLPNREDIHASLIMPDGAKGRKYLVYGNYRALMHWQAVNYLGEGDYFGISVVHLSERIKTPQ</sequence>
<evidence type="ECO:0000259" key="2">
    <source>
        <dbReference type="Pfam" id="PF13406"/>
    </source>
</evidence>
<dbReference type="EMBL" id="CP022358">
    <property type="protein sequence ID" value="ASK69017.1"/>
    <property type="molecule type" value="Genomic_DNA"/>
</dbReference>
<name>A0A220ULG2_9GAMM</name>
<dbReference type="KEGG" id="sbj:CF168_09100"/>
<dbReference type="AlphaFoldDB" id="A0A220ULG2"/>
<dbReference type="InterPro" id="IPR023346">
    <property type="entry name" value="Lysozyme-like_dom_sf"/>
</dbReference>
<dbReference type="Gene3D" id="1.10.530.10">
    <property type="match status" value="1"/>
</dbReference>
<dbReference type="SUPFAM" id="SSF53955">
    <property type="entry name" value="Lysozyme-like"/>
    <property type="match status" value="1"/>
</dbReference>
<dbReference type="PANTHER" id="PTHR30163:SF8">
    <property type="entry name" value="LYTIC MUREIN TRANSGLYCOSYLASE"/>
    <property type="match status" value="1"/>
</dbReference>
<feature type="signal peptide" evidence="1">
    <location>
        <begin position="1"/>
        <end position="23"/>
    </location>
</feature>
<dbReference type="RefSeq" id="WP_089067657.1">
    <property type="nucleotide sequence ID" value="NZ_CP022358.1"/>
</dbReference>
<gene>
    <name evidence="3" type="ORF">CF168_09100</name>
</gene>
<protein>
    <submittedName>
        <fullName evidence="3">Lytic transglycosylase</fullName>
    </submittedName>
</protein>
<dbReference type="Proteomes" id="UP000198367">
    <property type="component" value="Chromosome"/>
</dbReference>
<dbReference type="InterPro" id="IPR011970">
    <property type="entry name" value="MltB_2"/>
</dbReference>
<evidence type="ECO:0000313" key="3">
    <source>
        <dbReference type="EMBL" id="ASK69017.1"/>
    </source>
</evidence>
<accession>A0A220ULG2</accession>
<organism evidence="3 4">
    <name type="scientific">Shewanella bicestrii</name>
    <dbReference type="NCBI Taxonomy" id="2018305"/>
    <lineage>
        <taxon>Bacteria</taxon>
        <taxon>Pseudomonadati</taxon>
        <taxon>Pseudomonadota</taxon>
        <taxon>Gammaproteobacteria</taxon>
        <taxon>Alteromonadales</taxon>
        <taxon>Shewanellaceae</taxon>
        <taxon>Shewanella</taxon>
    </lineage>
</organism>